<evidence type="ECO:0000313" key="2">
    <source>
        <dbReference type="WBParaSite" id="TREG1_81030.1"/>
    </source>
</evidence>
<dbReference type="WBParaSite" id="TREG1_81030.1">
    <property type="protein sequence ID" value="TREG1_81030.1"/>
    <property type="gene ID" value="TREG1_81030"/>
</dbReference>
<dbReference type="PANTHER" id="PTHR38681">
    <property type="entry name" value="RETROVIRUS-RELATED POL POLYPROTEIN FROM TRANSPOSON 412-LIKE PROTEIN-RELATED"/>
    <property type="match status" value="1"/>
</dbReference>
<evidence type="ECO:0000313" key="1">
    <source>
        <dbReference type="Proteomes" id="UP000050795"/>
    </source>
</evidence>
<sequence length="114" mass="12524">MRFQTTAYHPKANGTVERLHRQLEAGLSAANNTHWTESLPLVLLGIRNALKTDAGCTSAELVYGTTLRLPGEFVSPSSFPPAVDHASYVSMLTNAMRSVKPAPLRPLMFLFIRV</sequence>
<dbReference type="Proteomes" id="UP000050795">
    <property type="component" value="Unassembled WGS sequence"/>
</dbReference>
<dbReference type="InterPro" id="IPR012337">
    <property type="entry name" value="RNaseH-like_sf"/>
</dbReference>
<protein>
    <recommendedName>
        <fullName evidence="3">Integrase catalytic domain-containing protein</fullName>
    </recommendedName>
</protein>
<dbReference type="InterPro" id="IPR036397">
    <property type="entry name" value="RNaseH_sf"/>
</dbReference>
<reference evidence="2" key="2">
    <citation type="submission" date="2023-11" db="UniProtKB">
        <authorList>
            <consortium name="WormBaseParasite"/>
        </authorList>
    </citation>
    <scope>IDENTIFICATION</scope>
</reference>
<reference evidence="1" key="1">
    <citation type="submission" date="2022-06" db="EMBL/GenBank/DDBJ databases">
        <authorList>
            <person name="Berger JAMES D."/>
            <person name="Berger JAMES D."/>
        </authorList>
    </citation>
    <scope>NUCLEOTIDE SEQUENCE [LARGE SCALE GENOMIC DNA]</scope>
</reference>
<evidence type="ECO:0008006" key="3">
    <source>
        <dbReference type="Google" id="ProtNLM"/>
    </source>
</evidence>
<name>A0AA85KEA9_TRIRE</name>
<dbReference type="GO" id="GO:0003676">
    <property type="term" value="F:nucleic acid binding"/>
    <property type="evidence" value="ECO:0007669"/>
    <property type="project" value="InterPro"/>
</dbReference>
<dbReference type="Gene3D" id="3.30.420.10">
    <property type="entry name" value="Ribonuclease H-like superfamily/Ribonuclease H"/>
    <property type="match status" value="1"/>
</dbReference>
<organism evidence="1 2">
    <name type="scientific">Trichobilharzia regenti</name>
    <name type="common">Nasal bird schistosome</name>
    <dbReference type="NCBI Taxonomy" id="157069"/>
    <lineage>
        <taxon>Eukaryota</taxon>
        <taxon>Metazoa</taxon>
        <taxon>Spiralia</taxon>
        <taxon>Lophotrochozoa</taxon>
        <taxon>Platyhelminthes</taxon>
        <taxon>Trematoda</taxon>
        <taxon>Digenea</taxon>
        <taxon>Strigeidida</taxon>
        <taxon>Schistosomatoidea</taxon>
        <taxon>Schistosomatidae</taxon>
        <taxon>Trichobilharzia</taxon>
    </lineage>
</organism>
<dbReference type="PANTHER" id="PTHR38681:SF1">
    <property type="entry name" value="RETROVIRUS-RELATED POL POLYPROTEIN FROM TRANSPOSON 412-LIKE PROTEIN"/>
    <property type="match status" value="1"/>
</dbReference>
<keyword evidence="1" id="KW-1185">Reference proteome</keyword>
<dbReference type="SUPFAM" id="SSF53098">
    <property type="entry name" value="Ribonuclease H-like"/>
    <property type="match status" value="1"/>
</dbReference>
<dbReference type="AlphaFoldDB" id="A0AA85KEA9"/>
<proteinExistence type="predicted"/>
<accession>A0AA85KEA9</accession>